<dbReference type="Gene3D" id="3.60.10.10">
    <property type="entry name" value="Endonuclease/exonuclease/phosphatase"/>
    <property type="match status" value="1"/>
</dbReference>
<dbReference type="InterPro" id="IPR036691">
    <property type="entry name" value="Endo/exonu/phosph_ase_sf"/>
</dbReference>
<dbReference type="RefSeq" id="WP_180676906.1">
    <property type="nucleotide sequence ID" value="NZ_JACCKA010000012.1"/>
</dbReference>
<feature type="domain" description="Endonuclease/exonuclease/phosphatase" evidence="3">
    <location>
        <begin position="296"/>
        <end position="573"/>
    </location>
</feature>
<name>A0A853J8N9_9GAMM</name>
<gene>
    <name evidence="4" type="ORF">H0E84_01780</name>
</gene>
<evidence type="ECO:0000313" key="4">
    <source>
        <dbReference type="EMBL" id="NZA25104.1"/>
    </source>
</evidence>
<dbReference type="EMBL" id="JACCKA010000012">
    <property type="protein sequence ID" value="NZA25104.1"/>
    <property type="molecule type" value="Genomic_DNA"/>
</dbReference>
<accession>A0A853J8N9</accession>
<dbReference type="AlphaFoldDB" id="A0A853J8N9"/>
<dbReference type="InterPro" id="IPR047971">
    <property type="entry name" value="ExeM-like"/>
</dbReference>
<dbReference type="CDD" id="cd10283">
    <property type="entry name" value="MnuA_DNase1-like"/>
    <property type="match status" value="1"/>
</dbReference>
<dbReference type="InterPro" id="IPR005135">
    <property type="entry name" value="Endo/exonuclease/phosphatase"/>
</dbReference>
<comment type="caution">
    <text evidence="4">The sequence shown here is derived from an EMBL/GenBank/DDBJ whole genome shotgun (WGS) entry which is preliminary data.</text>
</comment>
<dbReference type="SUPFAM" id="SSF56219">
    <property type="entry name" value="DNase I-like"/>
    <property type="match status" value="1"/>
</dbReference>
<dbReference type="PANTHER" id="PTHR42834:SF1">
    <property type="entry name" value="ENDONUCLEASE_EXONUCLEASE_PHOSPHATASE FAMILY PROTEIN (AFU_ORTHOLOGUE AFUA_3G09210)"/>
    <property type="match status" value="1"/>
</dbReference>
<evidence type="ECO:0000259" key="3">
    <source>
        <dbReference type="Pfam" id="PF03372"/>
    </source>
</evidence>
<sequence>MRPCSPPSTALRAVPVALAALLAACSPSPHPDTAVVAIGAVQGDAARSPLEGREVVVEGVVTADFSRQLDGWFLQDGGDGDPATSDALFVSAENAFAVRAGDRVRVRGRVFEHGEGEATLTALRPLALEPLGRGEAAAAVLDAAPADWERYEGMHVRIAAPLTVSGHRDLARRGVLLAAFDGRLPAPTEAAAPGPAAAAVAADNARRTLLLDDGRGDEDPPAIWYLPDDAQAPRAGSTIDGAEGIVDQRWGRYRLQLTAPVQLQAAPRPGPPRVAGDVRIATLNLENLFNGDGRGGGFPTERGAGSSEQLAAQLERLAATMAALDPDVVALAELENDGYAATSSIAQLVAALNRDGADWRFADAGRGPGTDAIRVGLVHRASRVRALGAPATLDGGPFGQRSRSPLAQAYVPVAGSADAGPAFVVVANHFKSKGCGEAGGADRDQGDGQGCWNALRSDSARRLMRWLAEDPTGSGSDLIAIVGDLNAYAQEDPIRILREAGWHDALGDAGTHYTYLHEGQAGRLDHALLSPALAARLAGAAIWHNNADEPQNVGYRAANGRPQDGAPWRSSDHDPVLVGLRLRTP</sequence>
<evidence type="ECO:0000256" key="2">
    <source>
        <dbReference type="SAM" id="SignalP"/>
    </source>
</evidence>
<evidence type="ECO:0000313" key="5">
    <source>
        <dbReference type="Proteomes" id="UP000578091"/>
    </source>
</evidence>
<keyword evidence="4" id="KW-0540">Nuclease</keyword>
<organism evidence="4 5">
    <name type="scientific">Luteimonas salinisoli</name>
    <dbReference type="NCBI Taxonomy" id="2752307"/>
    <lineage>
        <taxon>Bacteria</taxon>
        <taxon>Pseudomonadati</taxon>
        <taxon>Pseudomonadota</taxon>
        <taxon>Gammaproteobacteria</taxon>
        <taxon>Lysobacterales</taxon>
        <taxon>Lysobacteraceae</taxon>
        <taxon>Luteimonas</taxon>
    </lineage>
</organism>
<feature type="region of interest" description="Disordered" evidence="1">
    <location>
        <begin position="553"/>
        <end position="573"/>
    </location>
</feature>
<keyword evidence="2" id="KW-0732">Signal</keyword>
<dbReference type="Proteomes" id="UP000578091">
    <property type="component" value="Unassembled WGS sequence"/>
</dbReference>
<feature type="signal peptide" evidence="2">
    <location>
        <begin position="1"/>
        <end position="19"/>
    </location>
</feature>
<keyword evidence="4" id="KW-0255">Endonuclease</keyword>
<evidence type="ECO:0000256" key="1">
    <source>
        <dbReference type="SAM" id="MobiDB-lite"/>
    </source>
</evidence>
<dbReference type="Pfam" id="PF03372">
    <property type="entry name" value="Exo_endo_phos"/>
    <property type="match status" value="1"/>
</dbReference>
<dbReference type="PROSITE" id="PS51257">
    <property type="entry name" value="PROKAR_LIPOPROTEIN"/>
    <property type="match status" value="1"/>
</dbReference>
<dbReference type="PANTHER" id="PTHR42834">
    <property type="entry name" value="ENDONUCLEASE/EXONUCLEASE/PHOSPHATASE FAMILY PROTEIN (AFU_ORTHOLOGUE AFUA_3G09210)"/>
    <property type="match status" value="1"/>
</dbReference>
<dbReference type="NCBIfam" id="NF033681">
    <property type="entry name" value="ExeM_NucH_DNase"/>
    <property type="match status" value="1"/>
</dbReference>
<protein>
    <submittedName>
        <fullName evidence="4">ExeM/NucH family extracellular endonuclease</fullName>
    </submittedName>
</protein>
<feature type="chain" id="PRO_5032466498" evidence="2">
    <location>
        <begin position="20"/>
        <end position="585"/>
    </location>
</feature>
<keyword evidence="5" id="KW-1185">Reference proteome</keyword>
<keyword evidence="4" id="KW-0378">Hydrolase</keyword>
<dbReference type="CDD" id="cd04486">
    <property type="entry name" value="YhcR_OBF_like"/>
    <property type="match status" value="1"/>
</dbReference>
<reference evidence="4 5" key="1">
    <citation type="submission" date="2020-07" db="EMBL/GenBank/DDBJ databases">
        <title>Luteimonas sp. SJ-92.</title>
        <authorList>
            <person name="Huang X.-X."/>
            <person name="Xu L."/>
            <person name="Sun J.-Q."/>
        </authorList>
    </citation>
    <scope>NUCLEOTIDE SEQUENCE [LARGE SCALE GENOMIC DNA]</scope>
    <source>
        <strain evidence="4 5">SJ-92</strain>
    </source>
</reference>
<dbReference type="GO" id="GO:0004519">
    <property type="term" value="F:endonuclease activity"/>
    <property type="evidence" value="ECO:0007669"/>
    <property type="project" value="UniProtKB-KW"/>
</dbReference>
<proteinExistence type="predicted"/>